<comment type="caution">
    <text evidence="2">The sequence shown here is derived from an EMBL/GenBank/DDBJ whole genome shotgun (WGS) entry which is preliminary data.</text>
</comment>
<accession>A0ABN3KBS3</accession>
<dbReference type="Proteomes" id="UP001501231">
    <property type="component" value="Unassembled WGS sequence"/>
</dbReference>
<sequence length="43" mass="4777">MIGHLADVAREEEAPEWLFYVAGAVAVIALVVAVLFIIRNRRP</sequence>
<evidence type="ECO:0000313" key="2">
    <source>
        <dbReference type="EMBL" id="GAA2452440.1"/>
    </source>
</evidence>
<keyword evidence="1" id="KW-0472">Membrane</keyword>
<evidence type="ECO:0000256" key="1">
    <source>
        <dbReference type="SAM" id="Phobius"/>
    </source>
</evidence>
<keyword evidence="1" id="KW-0812">Transmembrane</keyword>
<keyword evidence="3" id="KW-1185">Reference proteome</keyword>
<evidence type="ECO:0008006" key="4">
    <source>
        <dbReference type="Google" id="ProtNLM"/>
    </source>
</evidence>
<organism evidence="2 3">
    <name type="scientific">Actinomadura vinacea</name>
    <dbReference type="NCBI Taxonomy" id="115336"/>
    <lineage>
        <taxon>Bacteria</taxon>
        <taxon>Bacillati</taxon>
        <taxon>Actinomycetota</taxon>
        <taxon>Actinomycetes</taxon>
        <taxon>Streptosporangiales</taxon>
        <taxon>Thermomonosporaceae</taxon>
        <taxon>Actinomadura</taxon>
    </lineage>
</organism>
<keyword evidence="1" id="KW-1133">Transmembrane helix</keyword>
<reference evidence="2 3" key="1">
    <citation type="journal article" date="2019" name="Int. J. Syst. Evol. Microbiol.">
        <title>The Global Catalogue of Microorganisms (GCM) 10K type strain sequencing project: providing services to taxonomists for standard genome sequencing and annotation.</title>
        <authorList>
            <consortium name="The Broad Institute Genomics Platform"/>
            <consortium name="The Broad Institute Genome Sequencing Center for Infectious Disease"/>
            <person name="Wu L."/>
            <person name="Ma J."/>
        </authorList>
    </citation>
    <scope>NUCLEOTIDE SEQUENCE [LARGE SCALE GENOMIC DNA]</scope>
    <source>
        <strain evidence="2 3">JCM 3325</strain>
    </source>
</reference>
<gene>
    <name evidence="2" type="ORF">GCM10010191_83430</name>
</gene>
<dbReference type="EMBL" id="BAAARW010000039">
    <property type="protein sequence ID" value="GAA2452440.1"/>
    <property type="molecule type" value="Genomic_DNA"/>
</dbReference>
<evidence type="ECO:0000313" key="3">
    <source>
        <dbReference type="Proteomes" id="UP001501231"/>
    </source>
</evidence>
<protein>
    <recommendedName>
        <fullName evidence="4">LPXTG cell wall anchor domain-containing protein</fullName>
    </recommendedName>
</protein>
<name>A0ABN3KBS3_9ACTN</name>
<dbReference type="RefSeq" id="WP_344596905.1">
    <property type="nucleotide sequence ID" value="NZ_BAAARW010000039.1"/>
</dbReference>
<feature type="transmembrane region" description="Helical" evidence="1">
    <location>
        <begin position="17"/>
        <end position="38"/>
    </location>
</feature>
<proteinExistence type="predicted"/>